<feature type="domain" description="C-type lectin" evidence="3">
    <location>
        <begin position="108"/>
        <end position="182"/>
    </location>
</feature>
<evidence type="ECO:0000256" key="1">
    <source>
        <dbReference type="SAM" id="MobiDB-lite"/>
    </source>
</evidence>
<dbReference type="Proteomes" id="UP000437017">
    <property type="component" value="Unassembled WGS sequence"/>
</dbReference>
<dbReference type="OrthoDB" id="6369810at2759"/>
<dbReference type="InterPro" id="IPR016187">
    <property type="entry name" value="CTDL_fold"/>
</dbReference>
<dbReference type="PANTHER" id="PTHR10068:SF8">
    <property type="entry name" value="PROTEOGLYCAN 3"/>
    <property type="match status" value="1"/>
</dbReference>
<evidence type="ECO:0000313" key="4">
    <source>
        <dbReference type="EMBL" id="KAB0390133.1"/>
    </source>
</evidence>
<feature type="region of interest" description="Disordered" evidence="1">
    <location>
        <begin position="230"/>
        <end position="262"/>
    </location>
</feature>
<comment type="caution">
    <text evidence="4">The sequence shown here is derived from an EMBL/GenBank/DDBJ whole genome shotgun (WGS) entry which is preliminary data.</text>
</comment>
<feature type="compositionally biased region" description="Polar residues" evidence="1">
    <location>
        <begin position="444"/>
        <end position="454"/>
    </location>
</feature>
<name>A0A643BQG2_BALPH</name>
<organism evidence="4 5">
    <name type="scientific">Balaenoptera physalus</name>
    <name type="common">Fin whale</name>
    <name type="synonym">Balaena physalus</name>
    <dbReference type="NCBI Taxonomy" id="9770"/>
    <lineage>
        <taxon>Eukaryota</taxon>
        <taxon>Metazoa</taxon>
        <taxon>Chordata</taxon>
        <taxon>Craniata</taxon>
        <taxon>Vertebrata</taxon>
        <taxon>Euteleostomi</taxon>
        <taxon>Mammalia</taxon>
        <taxon>Eutheria</taxon>
        <taxon>Laurasiatheria</taxon>
        <taxon>Artiodactyla</taxon>
        <taxon>Whippomorpha</taxon>
        <taxon>Cetacea</taxon>
        <taxon>Mysticeti</taxon>
        <taxon>Balaenopteridae</taxon>
        <taxon>Balaenoptera</taxon>
    </lineage>
</organism>
<feature type="region of interest" description="Disordered" evidence="1">
    <location>
        <begin position="444"/>
        <end position="475"/>
    </location>
</feature>
<dbReference type="InterPro" id="IPR002352">
    <property type="entry name" value="Eosinophil_major_basic"/>
</dbReference>
<sequence length="563" mass="62100">MKLPLLLALLLGTVSAFHLRTEMSNIESPLWDDTLPQVGEVPERVDAARGRGRWGSGSEDARREEGAVESISALDDVDRDLQCPKDEHAVKLEGIPGCKTCRFLLLTCQSCYRGRLISIHNCSLNYQIQCLVKQINQGQVWIGGQVTGWGRCTRFRWLDGTPWNFAYWATGQPWGSAARCVTPCTRGEEASGVKLTVAWVSRSSVPTELNLPEAQYKGCLWDPAARGTESGGSRLWGENDASHLGSREADLSQDLEGSGEQEGELALNYGVLESEEEEAVASSYQDAFEDEEAMESDPAALGKDLQCPKEEDTIQLPGSPGCKTCRTLLVRTPKNFRQAQNTCRKCYRGNLVSIHNYNFNYRIQCWVSRINQAQVWIGGFVRGRGNRFSWTDGSRWNFGYWAPGQPRNGRGHCVALGIRGEGGRAPGQGEGVARWTPTQIPLSCLNTPPQTHTLPPTGKPMSPSAKLGSGPGDSFPSSGMMATRSEYGTDGGNRCECKVWMRDEGVTGNELDAEAVCPSLGSRKDLGLMKRETHTGNWVFRGQRAPGCERERERDRKRDFLGV</sequence>
<dbReference type="PANTHER" id="PTHR10068">
    <property type="entry name" value="BONE MARROW PROTEOGLYCAN"/>
    <property type="match status" value="1"/>
</dbReference>
<feature type="compositionally biased region" description="Acidic residues" evidence="1">
    <location>
        <begin position="251"/>
        <end position="262"/>
    </location>
</feature>
<dbReference type="InterPro" id="IPR001304">
    <property type="entry name" value="C-type_lectin-like"/>
</dbReference>
<dbReference type="SUPFAM" id="SSF56436">
    <property type="entry name" value="C-type lectin-like"/>
    <property type="match status" value="2"/>
</dbReference>
<dbReference type="Gene3D" id="3.10.100.10">
    <property type="entry name" value="Mannose-Binding Protein A, subunit A"/>
    <property type="match status" value="2"/>
</dbReference>
<proteinExistence type="predicted"/>
<keyword evidence="5" id="KW-1185">Reference proteome</keyword>
<feature type="chain" id="PRO_5024981705" description="C-type lectin domain-containing protein" evidence="2">
    <location>
        <begin position="17"/>
        <end position="563"/>
    </location>
</feature>
<dbReference type="InterPro" id="IPR016186">
    <property type="entry name" value="C-type_lectin-like/link_sf"/>
</dbReference>
<gene>
    <name evidence="4" type="ORF">E2I00_012982</name>
</gene>
<protein>
    <recommendedName>
        <fullName evidence="3">C-type lectin domain-containing protein</fullName>
    </recommendedName>
</protein>
<dbReference type="SMART" id="SM00034">
    <property type="entry name" value="CLECT"/>
    <property type="match status" value="2"/>
</dbReference>
<dbReference type="AlphaFoldDB" id="A0A643BQG2"/>
<evidence type="ECO:0000259" key="3">
    <source>
        <dbReference type="PROSITE" id="PS50041"/>
    </source>
</evidence>
<dbReference type="EMBL" id="SGJD01005955">
    <property type="protein sequence ID" value="KAB0390133.1"/>
    <property type="molecule type" value="Genomic_DNA"/>
</dbReference>
<evidence type="ECO:0000313" key="5">
    <source>
        <dbReference type="Proteomes" id="UP000437017"/>
    </source>
</evidence>
<dbReference type="GO" id="GO:0006955">
    <property type="term" value="P:immune response"/>
    <property type="evidence" value="ECO:0007669"/>
    <property type="project" value="InterPro"/>
</dbReference>
<accession>A0A643BQG2</accession>
<dbReference type="PRINTS" id="PR00770">
    <property type="entry name" value="EMAJORBASICP"/>
</dbReference>
<feature type="signal peptide" evidence="2">
    <location>
        <begin position="1"/>
        <end position="16"/>
    </location>
</feature>
<dbReference type="Pfam" id="PF00059">
    <property type="entry name" value="Lectin_C"/>
    <property type="match status" value="1"/>
</dbReference>
<feature type="domain" description="C-type lectin" evidence="3">
    <location>
        <begin position="325"/>
        <end position="435"/>
    </location>
</feature>
<feature type="region of interest" description="Disordered" evidence="1">
    <location>
        <begin position="47"/>
        <end position="66"/>
    </location>
</feature>
<keyword evidence="2" id="KW-0732">Signal</keyword>
<dbReference type="PROSITE" id="PS50041">
    <property type="entry name" value="C_TYPE_LECTIN_2"/>
    <property type="match status" value="2"/>
</dbReference>
<evidence type="ECO:0000256" key="2">
    <source>
        <dbReference type="SAM" id="SignalP"/>
    </source>
</evidence>
<reference evidence="4 5" key="1">
    <citation type="journal article" date="2019" name="PLoS ONE">
        <title>Genomic analyses reveal an absence of contemporary introgressive admixture between fin whales and blue whales, despite known hybrids.</title>
        <authorList>
            <person name="Westbury M.V."/>
            <person name="Petersen B."/>
            <person name="Lorenzen E.D."/>
        </authorList>
    </citation>
    <scope>NUCLEOTIDE SEQUENCE [LARGE SCALE GENOMIC DNA]</scope>
    <source>
        <strain evidence="4">FinWhale-01</strain>
    </source>
</reference>